<evidence type="ECO:0000256" key="4">
    <source>
        <dbReference type="ARBA" id="ARBA00023014"/>
    </source>
</evidence>
<evidence type="ECO:0000256" key="1">
    <source>
        <dbReference type="ARBA" id="ARBA00022714"/>
    </source>
</evidence>
<dbReference type="Pfam" id="PF00355">
    <property type="entry name" value="Rieske"/>
    <property type="match status" value="1"/>
</dbReference>
<dbReference type="NCBIfam" id="TIGR02694">
    <property type="entry name" value="arsenite_ox_S"/>
    <property type="match status" value="1"/>
</dbReference>
<dbReference type="SUPFAM" id="SSF50022">
    <property type="entry name" value="ISP domain"/>
    <property type="match status" value="1"/>
</dbReference>
<comment type="caution">
    <text evidence="8">The sequence shown here is derived from an EMBL/GenBank/DDBJ whole genome shotgun (WGS) entry which is preliminary data.</text>
</comment>
<dbReference type="PROSITE" id="PS51318">
    <property type="entry name" value="TAT"/>
    <property type="match status" value="1"/>
</dbReference>
<keyword evidence="5" id="KW-1015">Disulfide bond</keyword>
<comment type="cofactor">
    <cofactor evidence="6">
        <name>[2Fe-2S] cluster</name>
        <dbReference type="ChEBI" id="CHEBI:190135"/>
    </cofactor>
</comment>
<dbReference type="InterPro" id="IPR006311">
    <property type="entry name" value="TAT_signal"/>
</dbReference>
<evidence type="ECO:0000256" key="5">
    <source>
        <dbReference type="ARBA" id="ARBA00023157"/>
    </source>
</evidence>
<evidence type="ECO:0000256" key="2">
    <source>
        <dbReference type="ARBA" id="ARBA00022723"/>
    </source>
</evidence>
<dbReference type="PRINTS" id="PR00162">
    <property type="entry name" value="RIESKE"/>
</dbReference>
<evidence type="ECO:0000256" key="6">
    <source>
        <dbReference type="ARBA" id="ARBA00034078"/>
    </source>
</evidence>
<keyword evidence="3" id="KW-0408">Iron</keyword>
<sequence>MKNDDDSITRRRLLGAVGTAGATSVAGCGFQAPTAENSGPAESPSERVGRIERYPRIRVASVDELSVGDTVEFEYPLDGSGTFLTRLSEAANGGVGPGDGIVAFSNLCTHMGCAVSGNVESDRGVAGPCPCHYTTFDLAKGGLVIMGPATTDLPQVRLDVEDGDVFATGMAGLVHGRRNNLADGEPVEEEGE</sequence>
<organism evidence="8 9">
    <name type="scientific">Halorubrum tibetense</name>
    <dbReference type="NCBI Taxonomy" id="175631"/>
    <lineage>
        <taxon>Archaea</taxon>
        <taxon>Methanobacteriati</taxon>
        <taxon>Methanobacteriota</taxon>
        <taxon>Stenosarchaea group</taxon>
        <taxon>Halobacteria</taxon>
        <taxon>Halobacteriales</taxon>
        <taxon>Haloferacaceae</taxon>
        <taxon>Halorubrum</taxon>
    </lineage>
</organism>
<keyword evidence="9" id="KW-1185">Reference proteome</keyword>
<evidence type="ECO:0000313" key="8">
    <source>
        <dbReference type="EMBL" id="MFC6752345.1"/>
    </source>
</evidence>
<keyword evidence="4" id="KW-0411">Iron-sulfur</keyword>
<dbReference type="GO" id="GO:0051537">
    <property type="term" value="F:2 iron, 2 sulfur cluster binding"/>
    <property type="evidence" value="ECO:0007669"/>
    <property type="project" value="UniProtKB-KW"/>
</dbReference>
<dbReference type="GO" id="GO:0050611">
    <property type="term" value="F:arsenate reductase (azurin) activity"/>
    <property type="evidence" value="ECO:0007669"/>
    <property type="project" value="UniProtKB-EC"/>
</dbReference>
<keyword evidence="2" id="KW-0479">Metal-binding</keyword>
<dbReference type="PROSITE" id="PS51296">
    <property type="entry name" value="RIESKE"/>
    <property type="match status" value="1"/>
</dbReference>
<dbReference type="InterPro" id="IPR005805">
    <property type="entry name" value="Rieske_Fe-S_prot_C"/>
</dbReference>
<dbReference type="InterPro" id="IPR014349">
    <property type="entry name" value="Rieske_Fe-S_prot"/>
</dbReference>
<proteinExistence type="predicted"/>
<accession>A0ABD5S7B6</accession>
<protein>
    <submittedName>
        <fullName evidence="8">Arsenate reductase (Azurin) small subunit</fullName>
        <ecNumber evidence="8">1.20.9.1</ecNumber>
    </submittedName>
</protein>
<dbReference type="InterPro" id="IPR017941">
    <property type="entry name" value="Rieske_2Fe-2S"/>
</dbReference>
<name>A0ABD5S7B6_9EURY</name>
<dbReference type="InterPro" id="IPR014067">
    <property type="entry name" value="AioB/IdrB_ssu"/>
</dbReference>
<keyword evidence="8" id="KW-0560">Oxidoreductase</keyword>
<dbReference type="GO" id="GO:0046872">
    <property type="term" value="F:metal ion binding"/>
    <property type="evidence" value="ECO:0007669"/>
    <property type="project" value="UniProtKB-KW"/>
</dbReference>
<dbReference type="Proteomes" id="UP001596442">
    <property type="component" value="Unassembled WGS sequence"/>
</dbReference>
<dbReference type="EMBL" id="JBHSWW010000016">
    <property type="protein sequence ID" value="MFC6752345.1"/>
    <property type="molecule type" value="Genomic_DNA"/>
</dbReference>
<evidence type="ECO:0000259" key="7">
    <source>
        <dbReference type="PROSITE" id="PS51296"/>
    </source>
</evidence>
<dbReference type="PANTHER" id="PTHR10134">
    <property type="entry name" value="CYTOCHROME B-C1 COMPLEX SUBUNIT RIESKE, MITOCHONDRIAL"/>
    <property type="match status" value="1"/>
</dbReference>
<dbReference type="EC" id="1.20.9.1" evidence="8"/>
<dbReference type="RefSeq" id="WP_379778956.1">
    <property type="nucleotide sequence ID" value="NZ_JBHSWW010000016.1"/>
</dbReference>
<dbReference type="PROSITE" id="PS51257">
    <property type="entry name" value="PROKAR_LIPOPROTEIN"/>
    <property type="match status" value="1"/>
</dbReference>
<keyword evidence="1" id="KW-0001">2Fe-2S</keyword>
<evidence type="ECO:0000256" key="3">
    <source>
        <dbReference type="ARBA" id="ARBA00023004"/>
    </source>
</evidence>
<evidence type="ECO:0000313" key="9">
    <source>
        <dbReference type="Proteomes" id="UP001596442"/>
    </source>
</evidence>
<dbReference type="AlphaFoldDB" id="A0ABD5S7B6"/>
<feature type="domain" description="Rieske" evidence="7">
    <location>
        <begin position="68"/>
        <end position="167"/>
    </location>
</feature>
<dbReference type="InterPro" id="IPR036922">
    <property type="entry name" value="Rieske_2Fe-2S_sf"/>
</dbReference>
<gene>
    <name evidence="8" type="ORF">ACFQEU_02495</name>
</gene>
<dbReference type="Gene3D" id="2.102.10.10">
    <property type="entry name" value="Rieske [2Fe-2S] iron-sulphur domain"/>
    <property type="match status" value="1"/>
</dbReference>
<reference evidence="8 9" key="1">
    <citation type="journal article" date="2019" name="Int. J. Syst. Evol. Microbiol.">
        <title>The Global Catalogue of Microorganisms (GCM) 10K type strain sequencing project: providing services to taxonomists for standard genome sequencing and annotation.</title>
        <authorList>
            <consortium name="The Broad Institute Genomics Platform"/>
            <consortium name="The Broad Institute Genome Sequencing Center for Infectious Disease"/>
            <person name="Wu L."/>
            <person name="Ma J."/>
        </authorList>
    </citation>
    <scope>NUCLEOTIDE SEQUENCE [LARGE SCALE GENOMIC DNA]</scope>
    <source>
        <strain evidence="8 9">CGMCC 1.3239</strain>
    </source>
</reference>